<evidence type="ECO:0000313" key="2">
    <source>
        <dbReference type="WBParaSite" id="L893_g17594.t1"/>
    </source>
</evidence>
<protein>
    <submittedName>
        <fullName evidence="2">Mobile element protein</fullName>
    </submittedName>
</protein>
<sequence>MSITLADISTLENPETTGNKKLQTRIHGVSHTSSLVLFWYKFVLTVYDRLTLEHIDPLVELYPLLPRKIN</sequence>
<reference evidence="2" key="1">
    <citation type="submission" date="2016-11" db="UniProtKB">
        <authorList>
            <consortium name="WormBaseParasite"/>
        </authorList>
    </citation>
    <scope>IDENTIFICATION</scope>
</reference>
<name>A0A1I7YLC7_9BILA</name>
<evidence type="ECO:0000313" key="1">
    <source>
        <dbReference type="Proteomes" id="UP000095287"/>
    </source>
</evidence>
<keyword evidence="1" id="KW-1185">Reference proteome</keyword>
<dbReference type="WBParaSite" id="L893_g17594.t1">
    <property type="protein sequence ID" value="L893_g17594.t1"/>
    <property type="gene ID" value="L893_g17594"/>
</dbReference>
<organism evidence="1 2">
    <name type="scientific">Steinernema glaseri</name>
    <dbReference type="NCBI Taxonomy" id="37863"/>
    <lineage>
        <taxon>Eukaryota</taxon>
        <taxon>Metazoa</taxon>
        <taxon>Ecdysozoa</taxon>
        <taxon>Nematoda</taxon>
        <taxon>Chromadorea</taxon>
        <taxon>Rhabditida</taxon>
        <taxon>Tylenchina</taxon>
        <taxon>Panagrolaimomorpha</taxon>
        <taxon>Strongyloidoidea</taxon>
        <taxon>Steinernematidae</taxon>
        <taxon>Steinernema</taxon>
    </lineage>
</organism>
<dbReference type="Proteomes" id="UP000095287">
    <property type="component" value="Unplaced"/>
</dbReference>
<proteinExistence type="predicted"/>
<dbReference type="AlphaFoldDB" id="A0A1I7YLC7"/>
<accession>A0A1I7YLC7</accession>